<feature type="compositionally biased region" description="Polar residues" evidence="2">
    <location>
        <begin position="614"/>
        <end position="634"/>
    </location>
</feature>
<feature type="coiled-coil region" evidence="1">
    <location>
        <begin position="723"/>
        <end position="750"/>
    </location>
</feature>
<feature type="compositionally biased region" description="Polar residues" evidence="2">
    <location>
        <begin position="393"/>
        <end position="425"/>
    </location>
</feature>
<protein>
    <submittedName>
        <fullName evidence="4">STP1 protein</fullName>
    </submittedName>
</protein>
<feature type="compositionally biased region" description="Low complexity" evidence="2">
    <location>
        <begin position="348"/>
        <end position="366"/>
    </location>
</feature>
<feature type="compositionally biased region" description="Low complexity" evidence="2">
    <location>
        <begin position="439"/>
        <end position="462"/>
    </location>
</feature>
<evidence type="ECO:0000313" key="4">
    <source>
        <dbReference type="EMBL" id="SBT00930.1"/>
    </source>
</evidence>
<keyword evidence="1" id="KW-0175">Coiled coil</keyword>
<reference evidence="5" key="1">
    <citation type="submission" date="2016-05" db="EMBL/GenBank/DDBJ databases">
        <authorList>
            <person name="Naeem Raeece"/>
        </authorList>
    </citation>
    <scope>NUCLEOTIDE SEQUENCE [LARGE SCALE GENOMIC DNA]</scope>
</reference>
<feature type="compositionally biased region" description="Low complexity" evidence="2">
    <location>
        <begin position="320"/>
        <end position="331"/>
    </location>
</feature>
<feature type="compositionally biased region" description="Polar residues" evidence="2">
    <location>
        <begin position="307"/>
        <end position="317"/>
    </location>
</feature>
<evidence type="ECO:0000256" key="2">
    <source>
        <dbReference type="SAM" id="MobiDB-lite"/>
    </source>
</evidence>
<evidence type="ECO:0000313" key="5">
    <source>
        <dbReference type="Proteomes" id="UP000078546"/>
    </source>
</evidence>
<evidence type="ECO:0000256" key="1">
    <source>
        <dbReference type="SAM" id="Coils"/>
    </source>
</evidence>
<dbReference type="AlphaFoldDB" id="A0A1A8XAT4"/>
<dbReference type="EMBL" id="FLQV01002195">
    <property type="protein sequence ID" value="SBT00930.1"/>
    <property type="molecule type" value="Genomic_DNA"/>
</dbReference>
<gene>
    <name evidence="4" type="ORF">POVCU1_063400</name>
</gene>
<feature type="compositionally biased region" description="Basic and acidic residues" evidence="2">
    <location>
        <begin position="243"/>
        <end position="252"/>
    </location>
</feature>
<accession>A0A1A8XAT4</accession>
<keyword evidence="3" id="KW-0812">Transmembrane</keyword>
<evidence type="ECO:0000256" key="3">
    <source>
        <dbReference type="SAM" id="Phobius"/>
    </source>
</evidence>
<keyword evidence="3" id="KW-0472">Membrane</keyword>
<feature type="transmembrane region" description="Helical" evidence="3">
    <location>
        <begin position="649"/>
        <end position="676"/>
    </location>
</feature>
<keyword evidence="3" id="KW-1133">Transmembrane helix</keyword>
<sequence length="834" mass="92830">MADHSGYTILTKYIPVVFFIDLIKDDIKKLIHTYGHKNCGLRQEELCNKIKEIIPEKKKIIFKHMDTPSKKKWSIDWDSERSKHFDKLYKEEGFINMCFPKRYTNNPRLNQLLSKHIDFCKKKDERLSALRNKSEYNACKEHNMWIDSQRTSFTREYLKNAKVFRSQIVNKYFSTKEHPEGHDPLKTYLNSKLDCNLYNPPTRSHPKGPVEKAPKISLHSPAAPDLDQKSQGKGGRSIPGRDGGTEKEKSDVKISPQTEPPSSDSLTSSITNTKVDGTANDQHNNIKAKGTDLPSKDQGAKGKPNEATYTKAQSPEQLSEPKSSISSKDSPVAIVPDPLSSVIKDQGTSSDSTRITTSTTSGTTHSNQNLSSPSASDLSLVQIRPPAVAAVPSQHQIPATAQNSKETTPPDSAGKSTDQDVSLISSLDPGLAPPQAVNSNSSASETSSTTTSSTMTLTPGSSIAQHPHLPIPSTQPIVTTSIATTLTQTTTSVSDSTTITVPSMSTKPISSIVEITSTTGESEKVNTPLITITGSQDPNTASPKNQDDLLQPNKGNTSQTNTTHDQKQNSYTKISSSSGVSPAGPPPTLPASLNVVTKPDDNKIIMLPKETSEQTKNSTQDTSTSLPESTQPNGKPSIIPIKFPPLTSIIPTFVIILATITLLFLLYKYTPIGLFLGRKRRRKKRDLRKIFVAPEEPTYESPYKTMHKWDNNNVGKQIMENDIQMKLLEIKRYKQAIQKKKKQKKTTLIEMHMEVLEQNKNDQWKLHKGDFLEICLRGFINEENDNYSKLPNTELTVKSAKNGKTIEDIQKQEILWNNWIENHRNILEQWKEKE</sequence>
<dbReference type="Proteomes" id="UP000078546">
    <property type="component" value="Unassembled WGS sequence"/>
</dbReference>
<feature type="compositionally biased region" description="Polar residues" evidence="2">
    <location>
        <begin position="531"/>
        <end position="544"/>
    </location>
</feature>
<feature type="region of interest" description="Disordered" evidence="2">
    <location>
        <begin position="197"/>
        <end position="474"/>
    </location>
</feature>
<feature type="compositionally biased region" description="Basic and acidic residues" evidence="2">
    <location>
        <begin position="294"/>
        <end position="304"/>
    </location>
</feature>
<feature type="compositionally biased region" description="Polar residues" evidence="2">
    <location>
        <begin position="553"/>
        <end position="574"/>
    </location>
</feature>
<feature type="region of interest" description="Disordered" evidence="2">
    <location>
        <begin position="531"/>
        <end position="636"/>
    </location>
</feature>
<feature type="non-terminal residue" evidence="4">
    <location>
        <position position="834"/>
    </location>
</feature>
<proteinExistence type="predicted"/>
<feature type="compositionally biased region" description="Polar residues" evidence="2">
    <location>
        <begin position="367"/>
        <end position="379"/>
    </location>
</feature>
<name>A0A1A8XAT4_PLAOA</name>
<organism evidence="4 5">
    <name type="scientific">Plasmodium ovale curtisi</name>
    <dbReference type="NCBI Taxonomy" id="864141"/>
    <lineage>
        <taxon>Eukaryota</taxon>
        <taxon>Sar</taxon>
        <taxon>Alveolata</taxon>
        <taxon>Apicomplexa</taxon>
        <taxon>Aconoidasida</taxon>
        <taxon>Haemosporida</taxon>
        <taxon>Plasmodiidae</taxon>
        <taxon>Plasmodium</taxon>
        <taxon>Plasmodium (Plasmodium)</taxon>
    </lineage>
</organism>
<feature type="compositionally biased region" description="Polar residues" evidence="2">
    <location>
        <begin position="255"/>
        <end position="285"/>
    </location>
</feature>